<dbReference type="PROSITE" id="PS50048">
    <property type="entry name" value="ZN2_CY6_FUNGAL_2"/>
    <property type="match status" value="1"/>
</dbReference>
<keyword evidence="5" id="KW-0804">Transcription</keyword>
<organism evidence="9 10">
    <name type="scientific">Periconia digitata</name>
    <dbReference type="NCBI Taxonomy" id="1303443"/>
    <lineage>
        <taxon>Eukaryota</taxon>
        <taxon>Fungi</taxon>
        <taxon>Dikarya</taxon>
        <taxon>Ascomycota</taxon>
        <taxon>Pezizomycotina</taxon>
        <taxon>Dothideomycetes</taxon>
        <taxon>Pleosporomycetidae</taxon>
        <taxon>Pleosporales</taxon>
        <taxon>Massarineae</taxon>
        <taxon>Periconiaceae</taxon>
        <taxon>Periconia</taxon>
    </lineage>
</organism>
<proteinExistence type="predicted"/>
<evidence type="ECO:0000256" key="6">
    <source>
        <dbReference type="ARBA" id="ARBA00023242"/>
    </source>
</evidence>
<dbReference type="OrthoDB" id="3163292at2759"/>
<keyword evidence="10" id="KW-1185">Reference proteome</keyword>
<dbReference type="GO" id="GO:0000976">
    <property type="term" value="F:transcription cis-regulatory region binding"/>
    <property type="evidence" value="ECO:0007669"/>
    <property type="project" value="TreeGrafter"/>
</dbReference>
<dbReference type="InterPro" id="IPR051089">
    <property type="entry name" value="prtT"/>
</dbReference>
<dbReference type="Pfam" id="PF04082">
    <property type="entry name" value="Fungal_trans"/>
    <property type="match status" value="1"/>
</dbReference>
<reference evidence="9" key="1">
    <citation type="submission" date="2023-01" db="EMBL/GenBank/DDBJ databases">
        <authorList>
            <person name="Van Ghelder C."/>
            <person name="Rancurel C."/>
        </authorList>
    </citation>
    <scope>NUCLEOTIDE SEQUENCE</scope>
    <source>
        <strain evidence="9">CNCM I-4278</strain>
    </source>
</reference>
<protein>
    <recommendedName>
        <fullName evidence="8">Zn(2)-C6 fungal-type domain-containing protein</fullName>
    </recommendedName>
</protein>
<dbReference type="GO" id="GO:0006351">
    <property type="term" value="P:DNA-templated transcription"/>
    <property type="evidence" value="ECO:0007669"/>
    <property type="project" value="InterPro"/>
</dbReference>
<dbReference type="SMART" id="SM00066">
    <property type="entry name" value="GAL4"/>
    <property type="match status" value="1"/>
</dbReference>
<dbReference type="Proteomes" id="UP001152607">
    <property type="component" value="Unassembled WGS sequence"/>
</dbReference>
<dbReference type="GO" id="GO:0008270">
    <property type="term" value="F:zinc ion binding"/>
    <property type="evidence" value="ECO:0007669"/>
    <property type="project" value="InterPro"/>
</dbReference>
<evidence type="ECO:0000256" key="4">
    <source>
        <dbReference type="ARBA" id="ARBA00023125"/>
    </source>
</evidence>
<comment type="caution">
    <text evidence="9">The sequence shown here is derived from an EMBL/GenBank/DDBJ whole genome shotgun (WGS) entry which is preliminary data.</text>
</comment>
<gene>
    <name evidence="9" type="ORF">PDIGIT_LOCUS6376</name>
</gene>
<dbReference type="PANTHER" id="PTHR31845">
    <property type="entry name" value="FINGER DOMAIN PROTEIN, PUTATIVE-RELATED"/>
    <property type="match status" value="1"/>
</dbReference>
<keyword evidence="2" id="KW-0479">Metal-binding</keyword>
<evidence type="ECO:0000256" key="3">
    <source>
        <dbReference type="ARBA" id="ARBA00023015"/>
    </source>
</evidence>
<dbReference type="InterPro" id="IPR001138">
    <property type="entry name" value="Zn2Cys6_DnaBD"/>
</dbReference>
<dbReference type="GO" id="GO:0000981">
    <property type="term" value="F:DNA-binding transcription factor activity, RNA polymerase II-specific"/>
    <property type="evidence" value="ECO:0007669"/>
    <property type="project" value="InterPro"/>
</dbReference>
<name>A0A9W4UBM3_9PLEO</name>
<dbReference type="EMBL" id="CAOQHR010000004">
    <property type="protein sequence ID" value="CAI6333338.1"/>
    <property type="molecule type" value="Genomic_DNA"/>
</dbReference>
<dbReference type="Pfam" id="PF00172">
    <property type="entry name" value="Zn_clus"/>
    <property type="match status" value="1"/>
</dbReference>
<dbReference type="CDD" id="cd00067">
    <property type="entry name" value="GAL4"/>
    <property type="match status" value="1"/>
</dbReference>
<dbReference type="GO" id="GO:0005634">
    <property type="term" value="C:nucleus"/>
    <property type="evidence" value="ECO:0007669"/>
    <property type="project" value="UniProtKB-SubCell"/>
</dbReference>
<evidence type="ECO:0000256" key="7">
    <source>
        <dbReference type="SAM" id="MobiDB-lite"/>
    </source>
</evidence>
<sequence>MSSVGLSNRMGHRPVKTCTECKQVKLKCDSKVKFPAPCTRCHTRNLQCAVDSTFRRTPARRRVEEMARELESLRQQREETGSKASPSTNNESGSATYGSPADTLDHPGVAVLNELGMMDEYRLDDFVVDKATVIHTFRIFSLLFYPHWPILHHRISISSMYSHSPLLFWTIIAIVASRATTPQEGVLFEPLVGPFLSYLGGVILKAPVPYPAIQALTYLIIWPFPAERQNRDSTWLYCGVATNAAMYLGLHQARPPPSLRSIGVPAGTPKARAHTWLGCFVANTCLGLHVGVTPLLTGPKELETIESFVRGHAIPSEFAHHVMVHATLARYTKIVTETSEEIVSHSLIRLFNAELDSIKTRFPTPWTARSEMATLIAKIHIYTMTIIRIHKDLTTREILMRSTYTTALRIIYLCDQGEIAFHPAEYKHLAPEILERAVPKDYFRTLFLATIFLLRFFALNVHAAPEDQEVARNHVAMAQRCLKAGSLNENDEKERAAFLLEVLSRQQPIDVDNTKLRIDNRLGASLVYDAITTGHKLRNLDEEVTGDPEEAEVEAAAVPASLQGGGHPMPTGPMDTFAEMPPPPFMASSTVQGMAQVDMNGMDAFTGPFEFSLPEDLWGDSIWNMFNSGAPDQSMMY</sequence>
<keyword evidence="4" id="KW-0238">DNA-binding</keyword>
<feature type="compositionally biased region" description="Basic and acidic residues" evidence="7">
    <location>
        <begin position="65"/>
        <end position="81"/>
    </location>
</feature>
<accession>A0A9W4UBM3</accession>
<evidence type="ECO:0000259" key="8">
    <source>
        <dbReference type="PROSITE" id="PS50048"/>
    </source>
</evidence>
<dbReference type="PANTHER" id="PTHR31845:SF21">
    <property type="entry name" value="REGULATORY PROTEIN LEU3"/>
    <property type="match status" value="1"/>
</dbReference>
<dbReference type="InterPro" id="IPR007219">
    <property type="entry name" value="XnlR_reg_dom"/>
</dbReference>
<keyword evidence="3" id="KW-0805">Transcription regulation</keyword>
<evidence type="ECO:0000256" key="1">
    <source>
        <dbReference type="ARBA" id="ARBA00004123"/>
    </source>
</evidence>
<feature type="region of interest" description="Disordered" evidence="7">
    <location>
        <begin position="65"/>
        <end position="102"/>
    </location>
</feature>
<comment type="subcellular location">
    <subcellularLocation>
        <location evidence="1">Nucleus</location>
    </subcellularLocation>
</comment>
<dbReference type="InterPro" id="IPR036864">
    <property type="entry name" value="Zn2-C6_fun-type_DNA-bd_sf"/>
</dbReference>
<keyword evidence="6" id="KW-0539">Nucleus</keyword>
<evidence type="ECO:0000313" key="10">
    <source>
        <dbReference type="Proteomes" id="UP001152607"/>
    </source>
</evidence>
<evidence type="ECO:0000313" key="9">
    <source>
        <dbReference type="EMBL" id="CAI6333338.1"/>
    </source>
</evidence>
<dbReference type="SUPFAM" id="SSF57701">
    <property type="entry name" value="Zn2/Cys6 DNA-binding domain"/>
    <property type="match status" value="1"/>
</dbReference>
<dbReference type="Gene3D" id="4.10.240.10">
    <property type="entry name" value="Zn(2)-C6 fungal-type DNA-binding domain"/>
    <property type="match status" value="1"/>
</dbReference>
<evidence type="ECO:0000256" key="2">
    <source>
        <dbReference type="ARBA" id="ARBA00022723"/>
    </source>
</evidence>
<feature type="compositionally biased region" description="Polar residues" evidence="7">
    <location>
        <begin position="82"/>
        <end position="97"/>
    </location>
</feature>
<dbReference type="CDD" id="cd12148">
    <property type="entry name" value="fungal_TF_MHR"/>
    <property type="match status" value="1"/>
</dbReference>
<dbReference type="PROSITE" id="PS00463">
    <property type="entry name" value="ZN2_CY6_FUNGAL_1"/>
    <property type="match status" value="1"/>
</dbReference>
<evidence type="ECO:0000256" key="5">
    <source>
        <dbReference type="ARBA" id="ARBA00023163"/>
    </source>
</evidence>
<feature type="domain" description="Zn(2)-C6 fungal-type" evidence="8">
    <location>
        <begin position="17"/>
        <end position="50"/>
    </location>
</feature>
<dbReference type="AlphaFoldDB" id="A0A9W4UBM3"/>